<accession>A0AAE1RYH1</accession>
<proteinExistence type="predicted"/>
<dbReference type="EMBL" id="JAVYJV010000011">
    <property type="protein sequence ID" value="KAK4359433.1"/>
    <property type="molecule type" value="Genomic_DNA"/>
</dbReference>
<dbReference type="Proteomes" id="UP001291623">
    <property type="component" value="Unassembled WGS sequence"/>
</dbReference>
<protein>
    <submittedName>
        <fullName evidence="1">Uncharacterized protein</fullName>
    </submittedName>
</protein>
<reference evidence="1" key="1">
    <citation type="submission" date="2023-12" db="EMBL/GenBank/DDBJ databases">
        <title>Genome assembly of Anisodus tanguticus.</title>
        <authorList>
            <person name="Wang Y.-J."/>
        </authorList>
    </citation>
    <scope>NUCLEOTIDE SEQUENCE</scope>
    <source>
        <strain evidence="1">KB-2021</strain>
        <tissue evidence="1">Leaf</tissue>
    </source>
</reference>
<gene>
    <name evidence="1" type="ORF">RND71_021662</name>
</gene>
<name>A0AAE1RYH1_9SOLA</name>
<dbReference type="AlphaFoldDB" id="A0AAE1RYH1"/>
<sequence length="80" mass="9216">MVDQEIYLVKAQDMDKDQEENVATLQDTLQSVDDDKKALQAISDKVASDFAKMEIRIIVEKNYHIWSTRRMTLEEAQAGI</sequence>
<comment type="caution">
    <text evidence="1">The sequence shown here is derived from an EMBL/GenBank/DDBJ whole genome shotgun (WGS) entry which is preliminary data.</text>
</comment>
<keyword evidence="2" id="KW-1185">Reference proteome</keyword>
<organism evidence="1 2">
    <name type="scientific">Anisodus tanguticus</name>
    <dbReference type="NCBI Taxonomy" id="243964"/>
    <lineage>
        <taxon>Eukaryota</taxon>
        <taxon>Viridiplantae</taxon>
        <taxon>Streptophyta</taxon>
        <taxon>Embryophyta</taxon>
        <taxon>Tracheophyta</taxon>
        <taxon>Spermatophyta</taxon>
        <taxon>Magnoliopsida</taxon>
        <taxon>eudicotyledons</taxon>
        <taxon>Gunneridae</taxon>
        <taxon>Pentapetalae</taxon>
        <taxon>asterids</taxon>
        <taxon>lamiids</taxon>
        <taxon>Solanales</taxon>
        <taxon>Solanaceae</taxon>
        <taxon>Solanoideae</taxon>
        <taxon>Hyoscyameae</taxon>
        <taxon>Anisodus</taxon>
    </lineage>
</organism>
<evidence type="ECO:0000313" key="1">
    <source>
        <dbReference type="EMBL" id="KAK4359433.1"/>
    </source>
</evidence>
<evidence type="ECO:0000313" key="2">
    <source>
        <dbReference type="Proteomes" id="UP001291623"/>
    </source>
</evidence>